<reference evidence="1" key="1">
    <citation type="journal article" date="2020" name="Stud. Mycol.">
        <title>101 Dothideomycetes genomes: a test case for predicting lifestyles and emergence of pathogens.</title>
        <authorList>
            <person name="Haridas S."/>
            <person name="Albert R."/>
            <person name="Binder M."/>
            <person name="Bloem J."/>
            <person name="Labutti K."/>
            <person name="Salamov A."/>
            <person name="Andreopoulos B."/>
            <person name="Baker S."/>
            <person name="Barry K."/>
            <person name="Bills G."/>
            <person name="Bluhm B."/>
            <person name="Cannon C."/>
            <person name="Castanera R."/>
            <person name="Culley D."/>
            <person name="Daum C."/>
            <person name="Ezra D."/>
            <person name="Gonzalez J."/>
            <person name="Henrissat B."/>
            <person name="Kuo A."/>
            <person name="Liang C."/>
            <person name="Lipzen A."/>
            <person name="Lutzoni F."/>
            <person name="Magnuson J."/>
            <person name="Mondo S."/>
            <person name="Nolan M."/>
            <person name="Ohm R."/>
            <person name="Pangilinan J."/>
            <person name="Park H.-J."/>
            <person name="Ramirez L."/>
            <person name="Alfaro M."/>
            <person name="Sun H."/>
            <person name="Tritt A."/>
            <person name="Yoshinaga Y."/>
            <person name="Zwiers L.-H."/>
            <person name="Turgeon B."/>
            <person name="Goodwin S."/>
            <person name="Spatafora J."/>
            <person name="Crous P."/>
            <person name="Grigoriev I."/>
        </authorList>
    </citation>
    <scope>NUCLEOTIDE SEQUENCE</scope>
    <source>
        <strain evidence="1">CBS 125425</strain>
    </source>
</reference>
<dbReference type="Proteomes" id="UP000799444">
    <property type="component" value="Unassembled WGS sequence"/>
</dbReference>
<keyword evidence="2" id="KW-1185">Reference proteome</keyword>
<name>A0A9P4UWP5_9PLEO</name>
<dbReference type="EMBL" id="ML996336">
    <property type="protein sequence ID" value="KAF2727380.1"/>
    <property type="molecule type" value="Genomic_DNA"/>
</dbReference>
<accession>A0A9P4UWP5</accession>
<proteinExistence type="predicted"/>
<comment type="caution">
    <text evidence="1">The sequence shown here is derived from an EMBL/GenBank/DDBJ whole genome shotgun (WGS) entry which is preliminary data.</text>
</comment>
<evidence type="ECO:0000313" key="2">
    <source>
        <dbReference type="Proteomes" id="UP000799444"/>
    </source>
</evidence>
<gene>
    <name evidence="1" type="ORF">EJ04DRAFT_413417</name>
</gene>
<evidence type="ECO:0000313" key="1">
    <source>
        <dbReference type="EMBL" id="KAF2727380.1"/>
    </source>
</evidence>
<feature type="non-terminal residue" evidence="1">
    <location>
        <position position="199"/>
    </location>
</feature>
<protein>
    <submittedName>
        <fullName evidence="1">Uncharacterized protein</fullName>
    </submittedName>
</protein>
<dbReference type="AlphaFoldDB" id="A0A9P4UWP5"/>
<dbReference type="OrthoDB" id="2157530at2759"/>
<organism evidence="1 2">
    <name type="scientific">Polyplosphaeria fusca</name>
    <dbReference type="NCBI Taxonomy" id="682080"/>
    <lineage>
        <taxon>Eukaryota</taxon>
        <taxon>Fungi</taxon>
        <taxon>Dikarya</taxon>
        <taxon>Ascomycota</taxon>
        <taxon>Pezizomycotina</taxon>
        <taxon>Dothideomycetes</taxon>
        <taxon>Pleosporomycetidae</taxon>
        <taxon>Pleosporales</taxon>
        <taxon>Tetraplosphaeriaceae</taxon>
        <taxon>Polyplosphaeria</taxon>
    </lineage>
</organism>
<sequence length="199" mass="22911">MVLRPDSWVLFDDGLLHLYMNEYSTPGKPSRPWSFNAVKNDSYQVRFQFYGSNKKMLDAVASLVSELHLSSRVPSESHLDLPQETIYLLESLLEKQTERGLEALDVTFPHTVYSIAGRRRARKLQDRIYGIVQTYGIACSPDPPGRDEQAKLHYLEDEFGRQLVAKSPLLSQLFLHGSEHETPRRSWLITQQCIVDDPY</sequence>